<dbReference type="Pfam" id="PF06985">
    <property type="entry name" value="HET"/>
    <property type="match status" value="1"/>
</dbReference>
<dbReference type="PANTHER" id="PTHR33112">
    <property type="entry name" value="DOMAIN PROTEIN, PUTATIVE-RELATED"/>
    <property type="match status" value="1"/>
</dbReference>
<evidence type="ECO:0000313" key="3">
    <source>
        <dbReference type="Proteomes" id="UP000554235"/>
    </source>
</evidence>
<feature type="domain" description="Heterokaryon incompatibility" evidence="1">
    <location>
        <begin position="227"/>
        <end position="378"/>
    </location>
</feature>
<evidence type="ECO:0000259" key="1">
    <source>
        <dbReference type="Pfam" id="PF06985"/>
    </source>
</evidence>
<reference evidence="2 3" key="1">
    <citation type="submission" date="2020-01" db="EMBL/GenBank/DDBJ databases">
        <title>Identification and distribution of gene clusters putatively required for synthesis of sphingolipid metabolism inhibitors in phylogenetically diverse species of the filamentous fungus Fusarium.</title>
        <authorList>
            <person name="Kim H.-S."/>
            <person name="Busman M."/>
            <person name="Brown D.W."/>
            <person name="Divon H."/>
            <person name="Uhlig S."/>
            <person name="Proctor R.H."/>
        </authorList>
    </citation>
    <scope>NUCLEOTIDE SEQUENCE [LARGE SCALE GENOMIC DNA]</scope>
    <source>
        <strain evidence="2 3">NRRL 20459</strain>
    </source>
</reference>
<proteinExistence type="predicted"/>
<comment type="caution">
    <text evidence="2">The sequence shown here is derived from an EMBL/GenBank/DDBJ whole genome shotgun (WGS) entry which is preliminary data.</text>
</comment>
<gene>
    <name evidence="2" type="ORF">FALBO_2952</name>
</gene>
<keyword evidence="3" id="KW-1185">Reference proteome</keyword>
<sequence>MSSPTLCSLCSGIFQGQYALSNVLTEHGLLELEGAAFVPSGFATDEPEWVVRMDKGPKSGQHQAPYLHYALEDLVESTNSCALCAMIWERLHRDIHPLTLSGMREENLVGIPAILPKETMFFGAFTLGLCYVKVKNDKFVARVFHMFRVFKAINMEEGTNANAWKSKFDRAETLTNIKSWLESPSSGLSLSPRLPTRLLQCQPSTTAGQDPTVKLINTKELSLSTRYAALSHRWGEVQPLMLLRRLEDAFNHEIPFTSIPPTFQDAIRLTNALGIQYMWIDSLCIIQDSKEDWEAEAAHMASVYSQAYVTISATAAKDSSAGLKQDSMLKHPCEVVPTWTCSDNVEMPSGRFRLIDRSAFCDRVLSQPLFRRGWVFQEWILSPKTIHVARDQLWWTSASNMKTEGFAFNETCNGYSFDVNQEFAHTMPLGTLYSMGEQNFESLRPVWHLLLQDYMSRSFTFESDRLIAFAGIASLYRALARVPPDSYLAGIWRQSLLRDLLWTVRDGRKVSPPQHYRVPSWSWASAEPTHTGTGKFGIGNINLNADLEEDEESWTPAATVLDASVTTRGPEFGFVSGGHLILQGPLINARLSLEFIDLSDRFTPQQAAEFLPGGTLRYVQNLVFLPTSSRVDMDEADLERAETKAQLDDIEPPFLSEKEITIYLAVLHCRVDMEGGAESHALVLVRGLEKGEYRRIGYVQLQEDVMGSWIQNRDFGVFDALESEDEYLIRGEKAGYYAYRIV</sequence>
<dbReference type="Proteomes" id="UP000554235">
    <property type="component" value="Unassembled WGS sequence"/>
</dbReference>
<evidence type="ECO:0000313" key="2">
    <source>
        <dbReference type="EMBL" id="KAF4470153.1"/>
    </source>
</evidence>
<dbReference type="AlphaFoldDB" id="A0A8H4LL58"/>
<name>A0A8H4LL58_9HYPO</name>
<accession>A0A8H4LL58</accession>
<protein>
    <submittedName>
        <fullName evidence="2">Tol</fullName>
    </submittedName>
</protein>
<dbReference type="PANTHER" id="PTHR33112:SF16">
    <property type="entry name" value="HETEROKARYON INCOMPATIBILITY DOMAIN-CONTAINING PROTEIN"/>
    <property type="match status" value="1"/>
</dbReference>
<dbReference type="EMBL" id="JAADYS010000389">
    <property type="protein sequence ID" value="KAF4470153.1"/>
    <property type="molecule type" value="Genomic_DNA"/>
</dbReference>
<organism evidence="2 3">
    <name type="scientific">Fusarium albosuccineum</name>
    <dbReference type="NCBI Taxonomy" id="1237068"/>
    <lineage>
        <taxon>Eukaryota</taxon>
        <taxon>Fungi</taxon>
        <taxon>Dikarya</taxon>
        <taxon>Ascomycota</taxon>
        <taxon>Pezizomycotina</taxon>
        <taxon>Sordariomycetes</taxon>
        <taxon>Hypocreomycetidae</taxon>
        <taxon>Hypocreales</taxon>
        <taxon>Nectriaceae</taxon>
        <taxon>Fusarium</taxon>
        <taxon>Fusarium decemcellulare species complex</taxon>
    </lineage>
</organism>
<dbReference type="OrthoDB" id="5347061at2759"/>
<dbReference type="InterPro" id="IPR010730">
    <property type="entry name" value="HET"/>
</dbReference>